<evidence type="ECO:0008006" key="3">
    <source>
        <dbReference type="Google" id="ProtNLM"/>
    </source>
</evidence>
<reference evidence="2" key="1">
    <citation type="submission" date="2022-06" db="EMBL/GenBank/DDBJ databases">
        <title>A novel DMS-producing enzyme.</title>
        <authorList>
            <person name="Zhang Y."/>
        </authorList>
    </citation>
    <scope>NUCLEOTIDE SEQUENCE</scope>
    <source>
        <strain evidence="2">RT37</strain>
    </source>
</reference>
<sequence>MTGPLHRLINELDYPCLAGEELAAFVTGSGTRVLFLSGDPATNLETNDVAAILPELVKAFPGRFKPAVVDRAEEDATRERFQVWPVPSLLFFQDGRMTGVISKVRDWDDYLGEIHAILQGTSASANIIARDGSVRT</sequence>
<dbReference type="SUPFAM" id="SSF52833">
    <property type="entry name" value="Thioredoxin-like"/>
    <property type="match status" value="1"/>
</dbReference>
<dbReference type="AlphaFoldDB" id="A0AAU7KEI8"/>
<dbReference type="CDD" id="cd02965">
    <property type="entry name" value="HyaE"/>
    <property type="match status" value="1"/>
</dbReference>
<organism evidence="2">
    <name type="scientific">Halomonas sp. RT37</name>
    <dbReference type="NCBI Taxonomy" id="2950872"/>
    <lineage>
        <taxon>Bacteria</taxon>
        <taxon>Pseudomonadati</taxon>
        <taxon>Pseudomonadota</taxon>
        <taxon>Gammaproteobacteria</taxon>
        <taxon>Oceanospirillales</taxon>
        <taxon>Halomonadaceae</taxon>
        <taxon>Halomonas</taxon>
    </lineage>
</organism>
<dbReference type="EMBL" id="CP098827">
    <property type="protein sequence ID" value="XBO69588.1"/>
    <property type="molecule type" value="Genomic_DNA"/>
</dbReference>
<dbReference type="Gene3D" id="3.40.30.10">
    <property type="entry name" value="Glutaredoxin"/>
    <property type="match status" value="1"/>
</dbReference>
<dbReference type="InterPro" id="IPR036249">
    <property type="entry name" value="Thioredoxin-like_sf"/>
</dbReference>
<accession>A0AAU7KEI8</accession>
<comment type="similarity">
    <text evidence="1">Belongs to the HupG/HyaE family.</text>
</comment>
<evidence type="ECO:0000256" key="1">
    <source>
        <dbReference type="ARBA" id="ARBA00009004"/>
    </source>
</evidence>
<protein>
    <recommendedName>
        <fullName evidence="3">Hydrogenase expression/formation protein</fullName>
    </recommendedName>
</protein>
<evidence type="ECO:0000313" key="2">
    <source>
        <dbReference type="EMBL" id="XBO69588.1"/>
    </source>
</evidence>
<dbReference type="RefSeq" id="WP_348826703.1">
    <property type="nucleotide sequence ID" value="NZ_CP098827.1"/>
</dbReference>
<dbReference type="Pfam" id="PF07449">
    <property type="entry name" value="HyaE"/>
    <property type="match status" value="1"/>
</dbReference>
<gene>
    <name evidence="2" type="ORF">NFG58_13225</name>
</gene>
<name>A0AAU7KEI8_9GAMM</name>
<dbReference type="InterPro" id="IPR010893">
    <property type="entry name" value="NiFe-hyd_mat_HyaE"/>
</dbReference>
<proteinExistence type="inferred from homology"/>